<dbReference type="OrthoDB" id="9801538at2"/>
<dbReference type="UniPathway" id="UPA00232"/>
<dbReference type="InterPro" id="IPR029063">
    <property type="entry name" value="SAM-dependent_MTases_sf"/>
</dbReference>
<dbReference type="EC" id="2.1.1.64" evidence="5"/>
<dbReference type="PANTHER" id="PTHR43464:SF19">
    <property type="entry name" value="UBIQUINONE BIOSYNTHESIS O-METHYLTRANSFERASE, MITOCHONDRIAL"/>
    <property type="match status" value="1"/>
</dbReference>
<keyword evidence="1 5" id="KW-0489">Methyltransferase</keyword>
<organism evidence="6 7">
    <name type="scientific">Teichococcus oryzae</name>
    <dbReference type="NCBI Taxonomy" id="1608942"/>
    <lineage>
        <taxon>Bacteria</taxon>
        <taxon>Pseudomonadati</taxon>
        <taxon>Pseudomonadota</taxon>
        <taxon>Alphaproteobacteria</taxon>
        <taxon>Acetobacterales</taxon>
        <taxon>Roseomonadaceae</taxon>
        <taxon>Roseomonas</taxon>
    </lineage>
</organism>
<evidence type="ECO:0000256" key="4">
    <source>
        <dbReference type="ARBA" id="ARBA00022691"/>
    </source>
</evidence>
<feature type="binding site" evidence="5">
    <location>
        <position position="80"/>
    </location>
    <ligand>
        <name>S-adenosyl-L-methionine</name>
        <dbReference type="ChEBI" id="CHEBI:59789"/>
    </ligand>
</feature>
<dbReference type="Pfam" id="PF13489">
    <property type="entry name" value="Methyltransf_23"/>
    <property type="match status" value="1"/>
</dbReference>
<dbReference type="GO" id="GO:0010420">
    <property type="term" value="F:polyprenyldihydroxybenzoate methyltransferase activity"/>
    <property type="evidence" value="ECO:0007669"/>
    <property type="project" value="InterPro"/>
</dbReference>
<dbReference type="AlphaFoldDB" id="A0A5B2TBS7"/>
<dbReference type="EC" id="2.1.1.222" evidence="5"/>
<dbReference type="GO" id="GO:0102208">
    <property type="term" value="F:2-polyprenyl-6-hydroxyphenol methylase activity"/>
    <property type="evidence" value="ECO:0007669"/>
    <property type="project" value="UniProtKB-EC"/>
</dbReference>
<sequence>MRALAVVELWAAPCCGQQRAGTDNCGGVIPQPTSNSGPECCPLTSPTALPSEVAKFDALAGEWWDPRGPMAPLHQMNPLRCRWIAGRLAAAHGRQGENLRGLTVLDVGCGAGLASEQLARYGAAVTGLDAAGAALGAARAHAAASGLDIEYRDGMPEDLVAEDRRFDAVVALEVIEHVEDRPAFLRALAALTRPGGIVFLSTLNRTARSFLFAKLGAEYVLRLLPRGTHQWSMFVTPAELTREARAAGLRLAAISGMAPGLPSQGWRATSDVAVNYIVALTRD</sequence>
<dbReference type="Gene3D" id="3.40.50.150">
    <property type="entry name" value="Vaccinia Virus protein VP39"/>
    <property type="match status" value="1"/>
</dbReference>
<evidence type="ECO:0000256" key="2">
    <source>
        <dbReference type="ARBA" id="ARBA00022679"/>
    </source>
</evidence>
<comment type="catalytic activity">
    <reaction evidence="5">
        <text>a 3-(all-trans-polyprenyl)benzene-1,2-diol + S-adenosyl-L-methionine = a 2-methoxy-6-(all-trans-polyprenyl)phenol + S-adenosyl-L-homocysteine + H(+)</text>
        <dbReference type="Rhea" id="RHEA:31411"/>
        <dbReference type="Rhea" id="RHEA-COMP:9550"/>
        <dbReference type="Rhea" id="RHEA-COMP:9551"/>
        <dbReference type="ChEBI" id="CHEBI:15378"/>
        <dbReference type="ChEBI" id="CHEBI:57856"/>
        <dbReference type="ChEBI" id="CHEBI:59789"/>
        <dbReference type="ChEBI" id="CHEBI:62729"/>
        <dbReference type="ChEBI" id="CHEBI:62731"/>
        <dbReference type="EC" id="2.1.1.222"/>
    </reaction>
</comment>
<name>A0A5B2TBS7_9PROT</name>
<dbReference type="GO" id="GO:0032259">
    <property type="term" value="P:methylation"/>
    <property type="evidence" value="ECO:0007669"/>
    <property type="project" value="UniProtKB-KW"/>
</dbReference>
<evidence type="ECO:0000256" key="1">
    <source>
        <dbReference type="ARBA" id="ARBA00022603"/>
    </source>
</evidence>
<evidence type="ECO:0000313" key="6">
    <source>
        <dbReference type="EMBL" id="KAA2211515.1"/>
    </source>
</evidence>
<evidence type="ECO:0000256" key="3">
    <source>
        <dbReference type="ARBA" id="ARBA00022688"/>
    </source>
</evidence>
<dbReference type="InterPro" id="IPR010233">
    <property type="entry name" value="UbiG_MeTrfase"/>
</dbReference>
<feature type="binding site" evidence="5">
    <location>
        <position position="172"/>
    </location>
    <ligand>
        <name>S-adenosyl-L-methionine</name>
        <dbReference type="ChEBI" id="CHEBI:59789"/>
    </ligand>
</feature>
<dbReference type="EMBL" id="VUKA01000023">
    <property type="protein sequence ID" value="KAA2211515.1"/>
    <property type="molecule type" value="Genomic_DNA"/>
</dbReference>
<proteinExistence type="inferred from homology"/>
<evidence type="ECO:0000256" key="5">
    <source>
        <dbReference type="HAMAP-Rule" id="MF_00472"/>
    </source>
</evidence>
<reference evidence="6 7" key="1">
    <citation type="journal article" date="2015" name="Int. J. Syst. Evol. Microbiol.">
        <title>Roseomonas oryzae sp. nov., isolated from paddy rhizosphere soil.</title>
        <authorList>
            <person name="Ramaprasad E.V."/>
            <person name="Sasikala Ch."/>
            <person name="Ramana Ch.V."/>
        </authorList>
    </citation>
    <scope>NUCLEOTIDE SEQUENCE [LARGE SCALE GENOMIC DNA]</scope>
    <source>
        <strain evidence="6 7">KCTC 42542</strain>
    </source>
</reference>
<feature type="binding site" evidence="5">
    <location>
        <position position="108"/>
    </location>
    <ligand>
        <name>S-adenosyl-L-methionine</name>
        <dbReference type="ChEBI" id="CHEBI:59789"/>
    </ligand>
</feature>
<dbReference type="NCBIfam" id="TIGR01983">
    <property type="entry name" value="UbiG"/>
    <property type="match status" value="1"/>
</dbReference>
<evidence type="ECO:0000313" key="7">
    <source>
        <dbReference type="Proteomes" id="UP000322110"/>
    </source>
</evidence>
<comment type="function">
    <text evidence="5">O-methyltransferase that catalyzes the 2 O-methylation steps in the ubiquinone biosynthetic pathway.</text>
</comment>
<protein>
    <recommendedName>
        <fullName evidence="5">Ubiquinone biosynthesis O-methyltransferase</fullName>
    </recommendedName>
    <alternativeName>
        <fullName evidence="5">2-polyprenyl-6-hydroxyphenol methylase</fullName>
        <ecNumber evidence="5">2.1.1.222</ecNumber>
    </alternativeName>
    <alternativeName>
        <fullName evidence="5">3-demethylubiquinone 3-O-methyltransferase</fullName>
        <ecNumber evidence="5">2.1.1.64</ecNumber>
    </alternativeName>
</protein>
<dbReference type="HAMAP" id="MF_00472">
    <property type="entry name" value="UbiG"/>
    <property type="match status" value="1"/>
</dbReference>
<dbReference type="CDD" id="cd02440">
    <property type="entry name" value="AdoMet_MTases"/>
    <property type="match status" value="1"/>
</dbReference>
<comment type="pathway">
    <text evidence="5">Cofactor biosynthesis; ubiquinone biosynthesis.</text>
</comment>
<comment type="similarity">
    <text evidence="5">Belongs to the methyltransferase superfamily. UbiG/COQ3 family.</text>
</comment>
<dbReference type="SUPFAM" id="SSF53335">
    <property type="entry name" value="S-adenosyl-L-methionine-dependent methyltransferases"/>
    <property type="match status" value="1"/>
</dbReference>
<dbReference type="Proteomes" id="UP000322110">
    <property type="component" value="Unassembled WGS sequence"/>
</dbReference>
<dbReference type="PANTHER" id="PTHR43464">
    <property type="entry name" value="METHYLTRANSFERASE"/>
    <property type="match status" value="1"/>
</dbReference>
<keyword evidence="4 5" id="KW-0949">S-adenosyl-L-methionine</keyword>
<gene>
    <name evidence="5 6" type="primary">ubiG</name>
    <name evidence="6" type="ORF">F0Q34_19650</name>
</gene>
<keyword evidence="7" id="KW-1185">Reference proteome</keyword>
<accession>A0A5B2TBS7</accession>
<keyword evidence="2 5" id="KW-0808">Transferase</keyword>
<comment type="caution">
    <text evidence="6">The sequence shown here is derived from an EMBL/GenBank/DDBJ whole genome shotgun (WGS) entry which is preliminary data.</text>
</comment>
<comment type="catalytic activity">
    <reaction evidence="5">
        <text>a 3-demethylubiquinol + S-adenosyl-L-methionine = a ubiquinol + S-adenosyl-L-homocysteine + H(+)</text>
        <dbReference type="Rhea" id="RHEA:44380"/>
        <dbReference type="Rhea" id="RHEA-COMP:9566"/>
        <dbReference type="Rhea" id="RHEA-COMP:10914"/>
        <dbReference type="ChEBI" id="CHEBI:15378"/>
        <dbReference type="ChEBI" id="CHEBI:17976"/>
        <dbReference type="ChEBI" id="CHEBI:57856"/>
        <dbReference type="ChEBI" id="CHEBI:59789"/>
        <dbReference type="ChEBI" id="CHEBI:84422"/>
        <dbReference type="EC" id="2.1.1.64"/>
    </reaction>
</comment>
<feature type="binding site" evidence="5">
    <location>
        <position position="129"/>
    </location>
    <ligand>
        <name>S-adenosyl-L-methionine</name>
        <dbReference type="ChEBI" id="CHEBI:59789"/>
    </ligand>
</feature>
<dbReference type="GO" id="GO:0061542">
    <property type="term" value="F:3-demethylubiquinol 3-O-methyltransferase activity"/>
    <property type="evidence" value="ECO:0007669"/>
    <property type="project" value="UniProtKB-UniRule"/>
</dbReference>
<keyword evidence="3 5" id="KW-0831">Ubiquinone biosynthesis</keyword>